<evidence type="ECO:0000313" key="3">
    <source>
        <dbReference type="EMBL" id="KAG7361069.1"/>
    </source>
</evidence>
<name>A0A9K3LEQ8_9STRA</name>
<evidence type="ECO:0000256" key="2">
    <source>
        <dbReference type="SAM" id="SignalP"/>
    </source>
</evidence>
<reference evidence="3" key="1">
    <citation type="journal article" date="2021" name="Sci. Rep.">
        <title>Diploid genomic architecture of Nitzschia inconspicua, an elite biomass production diatom.</title>
        <authorList>
            <person name="Oliver A."/>
            <person name="Podell S."/>
            <person name="Pinowska A."/>
            <person name="Traller J.C."/>
            <person name="Smith S.R."/>
            <person name="McClure R."/>
            <person name="Beliaev A."/>
            <person name="Bohutskyi P."/>
            <person name="Hill E.A."/>
            <person name="Rabines A."/>
            <person name="Zheng H."/>
            <person name="Allen L.Z."/>
            <person name="Kuo A."/>
            <person name="Grigoriev I.V."/>
            <person name="Allen A.E."/>
            <person name="Hazlebeck D."/>
            <person name="Allen E.E."/>
        </authorList>
    </citation>
    <scope>NUCLEOTIDE SEQUENCE</scope>
    <source>
        <strain evidence="3">Hildebrandi</strain>
    </source>
</reference>
<proteinExistence type="predicted"/>
<protein>
    <submittedName>
        <fullName evidence="3">Uncharacterized protein</fullName>
    </submittedName>
</protein>
<evidence type="ECO:0000313" key="4">
    <source>
        <dbReference type="Proteomes" id="UP000693970"/>
    </source>
</evidence>
<accession>A0A9K3LEQ8</accession>
<keyword evidence="4" id="KW-1185">Reference proteome</keyword>
<feature type="region of interest" description="Disordered" evidence="1">
    <location>
        <begin position="66"/>
        <end position="88"/>
    </location>
</feature>
<dbReference type="OrthoDB" id="44177at2759"/>
<sequence>MMFSKRTLRMRVKVALFLLVQAKAFSPFGPSISPAHLCSSNNDAAASFSPTVLYGLRTFLRNKLFPQQQKQQQQQQQQQQQRNNRRKKTSSFILLEEVEDVGVTVQQCNDDASESSQSTTTFSTGSSTMSVMTADDAVISGTTVSTIAPAAAITTTATATVEMFINGSSRPIENITSNNPATLLMDTITNDNNGDNTLTTLNNRPIALPPRDDAKLTRFEREYRDMLAEFLHYTKQEDIAHVKNPKLRALFEGIAASYHIPQVYRAFEILFDDYAPLRIGGRLIYAQLKQAMLEAQVERRQEVESISQMTGLSKEEIEASRVAWLKMAVHHQEDKAAQLSIQQLIDLGLVETVAEVLGHDDLEGWLESFNQNFTNEEVTFCEIMIALQNCSVDSVQPECNPKTILPEIAKRLEPRQNVLDVRPLSEKKKRYIAKYDEMVHSFLEWKGNISSDQQSRKMDVLRGCFAGAESVEIVDALRIVYVDYSALQFAGDLIFKVMKSLVGSSKGNGLS</sequence>
<evidence type="ECO:0000256" key="1">
    <source>
        <dbReference type="SAM" id="MobiDB-lite"/>
    </source>
</evidence>
<dbReference type="Proteomes" id="UP000693970">
    <property type="component" value="Unassembled WGS sequence"/>
</dbReference>
<comment type="caution">
    <text evidence="3">The sequence shown here is derived from an EMBL/GenBank/DDBJ whole genome shotgun (WGS) entry which is preliminary data.</text>
</comment>
<feature type="signal peptide" evidence="2">
    <location>
        <begin position="1"/>
        <end position="24"/>
    </location>
</feature>
<reference evidence="3" key="2">
    <citation type="submission" date="2021-04" db="EMBL/GenBank/DDBJ databases">
        <authorList>
            <person name="Podell S."/>
        </authorList>
    </citation>
    <scope>NUCLEOTIDE SEQUENCE</scope>
    <source>
        <strain evidence="3">Hildebrandi</strain>
    </source>
</reference>
<feature type="chain" id="PRO_5039917045" evidence="2">
    <location>
        <begin position="25"/>
        <end position="511"/>
    </location>
</feature>
<organism evidence="3 4">
    <name type="scientific">Nitzschia inconspicua</name>
    <dbReference type="NCBI Taxonomy" id="303405"/>
    <lineage>
        <taxon>Eukaryota</taxon>
        <taxon>Sar</taxon>
        <taxon>Stramenopiles</taxon>
        <taxon>Ochrophyta</taxon>
        <taxon>Bacillariophyta</taxon>
        <taxon>Bacillariophyceae</taxon>
        <taxon>Bacillariophycidae</taxon>
        <taxon>Bacillariales</taxon>
        <taxon>Bacillariaceae</taxon>
        <taxon>Nitzschia</taxon>
    </lineage>
</organism>
<feature type="compositionally biased region" description="Low complexity" evidence="1">
    <location>
        <begin position="67"/>
        <end position="81"/>
    </location>
</feature>
<dbReference type="AlphaFoldDB" id="A0A9K3LEQ8"/>
<gene>
    <name evidence="3" type="ORF">IV203_036169</name>
</gene>
<dbReference type="EMBL" id="JAGRRH010000013">
    <property type="protein sequence ID" value="KAG7361069.1"/>
    <property type="molecule type" value="Genomic_DNA"/>
</dbReference>
<keyword evidence="2" id="KW-0732">Signal</keyword>